<protein>
    <submittedName>
        <fullName evidence="1">Uncharacterized protein</fullName>
    </submittedName>
</protein>
<organism evidence="1 2">
    <name type="scientific">Coemansia helicoidea</name>
    <dbReference type="NCBI Taxonomy" id="1286919"/>
    <lineage>
        <taxon>Eukaryota</taxon>
        <taxon>Fungi</taxon>
        <taxon>Fungi incertae sedis</taxon>
        <taxon>Zoopagomycota</taxon>
        <taxon>Kickxellomycotina</taxon>
        <taxon>Kickxellomycetes</taxon>
        <taxon>Kickxellales</taxon>
        <taxon>Kickxellaceae</taxon>
        <taxon>Coemansia</taxon>
    </lineage>
</organism>
<evidence type="ECO:0000313" key="2">
    <source>
        <dbReference type="Proteomes" id="UP001140087"/>
    </source>
</evidence>
<reference evidence="1" key="1">
    <citation type="submission" date="2022-07" db="EMBL/GenBank/DDBJ databases">
        <title>Phylogenomic reconstructions and comparative analyses of Kickxellomycotina fungi.</title>
        <authorList>
            <person name="Reynolds N.K."/>
            <person name="Stajich J.E."/>
            <person name="Barry K."/>
            <person name="Grigoriev I.V."/>
            <person name="Crous P."/>
            <person name="Smith M.E."/>
        </authorList>
    </citation>
    <scope>NUCLEOTIDE SEQUENCE</scope>
    <source>
        <strain evidence="1">BCRC 34780</strain>
    </source>
</reference>
<dbReference type="Proteomes" id="UP001140087">
    <property type="component" value="Unassembled WGS sequence"/>
</dbReference>
<keyword evidence="2" id="KW-1185">Reference proteome</keyword>
<gene>
    <name evidence="1" type="ORF">H4R21_000285</name>
</gene>
<dbReference type="EMBL" id="JANBUN010000024">
    <property type="protein sequence ID" value="KAJ2807932.1"/>
    <property type="molecule type" value="Genomic_DNA"/>
</dbReference>
<proteinExistence type="predicted"/>
<comment type="caution">
    <text evidence="1">The sequence shown here is derived from an EMBL/GenBank/DDBJ whole genome shotgun (WGS) entry which is preliminary data.</text>
</comment>
<evidence type="ECO:0000313" key="1">
    <source>
        <dbReference type="EMBL" id="KAJ2807932.1"/>
    </source>
</evidence>
<name>A0ACC1LGW1_9FUNG</name>
<accession>A0ACC1LGW1</accession>
<sequence length="392" mass="42491">MLRPLQRLALFQGRFFDELRGCRSALAVARLLSAAGGQFGVYIDYCGTYRWLCDLLRRSKDGGSTGQAGLLSGVSETIAHRDGQRRLGVSDLLIKPVQRICKYPLFLRELRKHTDERAEPDTAAELDRALGIIQHVCAGVDQAQQQIDALRLRQALLAGYCDNSQLPVRVVSKLGAVVLSGPLQVAGCGERGMEPPRPLGCVLFRRFLLIVKPKRPAALVPQFWFPLHTMRAADDGLGHAWRLQHLRSGQFMVFQAQSAREKRLWMDALDDAIAVSAVRRPAALSPDSPRAAPGRSEPPASPVLPGMRRTPVTAPLTTAPDADTDAEYQDSAPRPAKDSRSGQLLGMLGRLPTHRRKAPAPPARPYGNGGGGYGTGCAHHGPALGIDSSNGM</sequence>